<dbReference type="VEuPathDB" id="FungiDB:PITG_15701"/>
<dbReference type="InParanoid" id="D0NSD0"/>
<dbReference type="Proteomes" id="UP000006643">
    <property type="component" value="Unassembled WGS sequence"/>
</dbReference>
<evidence type="ECO:0000313" key="1">
    <source>
        <dbReference type="EMBL" id="EEY64475.1"/>
    </source>
</evidence>
<dbReference type="OrthoDB" id="105001at2759"/>
<accession>D0NSD0</accession>
<protein>
    <submittedName>
        <fullName evidence="1">Uncharacterized protein</fullName>
    </submittedName>
</protein>
<gene>
    <name evidence="1" type="ORF">PITG_15701</name>
</gene>
<proteinExistence type="predicted"/>
<dbReference type="GeneID" id="9475448"/>
<dbReference type="KEGG" id="pif:PITG_15701"/>
<dbReference type="HOGENOM" id="CLU_1921223_0_0_1"/>
<sequence length="132" mass="14583">MHRAGVDALTIQFHGGWTSDTFTSYTRPCGVSIVTVAEKMASGSGGSAALHLNHTHERKRVCTLIADYPELKRTRGKQQKMSVELHLLGLLKILGSTDGEGCWAAFLSIQFHLNRLSVSLLVKKKMMMNVTR</sequence>
<keyword evidence="2" id="KW-1185">Reference proteome</keyword>
<dbReference type="EMBL" id="DS028157">
    <property type="protein sequence ID" value="EEY64475.1"/>
    <property type="molecule type" value="Genomic_DNA"/>
</dbReference>
<reference evidence="2" key="1">
    <citation type="journal article" date="2009" name="Nature">
        <title>Genome sequence and analysis of the Irish potato famine pathogen Phytophthora infestans.</title>
        <authorList>
            <consortium name="The Broad Institute Genome Sequencing Platform"/>
            <person name="Haas B.J."/>
            <person name="Kamoun S."/>
            <person name="Zody M.C."/>
            <person name="Jiang R.H."/>
            <person name="Handsaker R.E."/>
            <person name="Cano L.M."/>
            <person name="Grabherr M."/>
            <person name="Kodira C.D."/>
            <person name="Raffaele S."/>
            <person name="Torto-Alalibo T."/>
            <person name="Bozkurt T.O."/>
            <person name="Ah-Fong A.M."/>
            <person name="Alvarado L."/>
            <person name="Anderson V.L."/>
            <person name="Armstrong M.R."/>
            <person name="Avrova A."/>
            <person name="Baxter L."/>
            <person name="Beynon J."/>
            <person name="Boevink P.C."/>
            <person name="Bollmann S.R."/>
            <person name="Bos J.I."/>
            <person name="Bulone V."/>
            <person name="Cai G."/>
            <person name="Cakir C."/>
            <person name="Carrington J.C."/>
            <person name="Chawner M."/>
            <person name="Conti L."/>
            <person name="Costanzo S."/>
            <person name="Ewan R."/>
            <person name="Fahlgren N."/>
            <person name="Fischbach M.A."/>
            <person name="Fugelstad J."/>
            <person name="Gilroy E.M."/>
            <person name="Gnerre S."/>
            <person name="Green P.J."/>
            <person name="Grenville-Briggs L.J."/>
            <person name="Griffith J."/>
            <person name="Grunwald N.J."/>
            <person name="Horn K."/>
            <person name="Horner N.R."/>
            <person name="Hu C.H."/>
            <person name="Huitema E."/>
            <person name="Jeong D.H."/>
            <person name="Jones A.M."/>
            <person name="Jones J.D."/>
            <person name="Jones R.W."/>
            <person name="Karlsson E.K."/>
            <person name="Kunjeti S.G."/>
            <person name="Lamour K."/>
            <person name="Liu Z."/>
            <person name="Ma L."/>
            <person name="Maclean D."/>
            <person name="Chibucos M.C."/>
            <person name="McDonald H."/>
            <person name="McWalters J."/>
            <person name="Meijer H.J."/>
            <person name="Morgan W."/>
            <person name="Morris P.F."/>
            <person name="Munro C.A."/>
            <person name="O'Neill K."/>
            <person name="Ospina-Giraldo M."/>
            <person name="Pinzon A."/>
            <person name="Pritchard L."/>
            <person name="Ramsahoye B."/>
            <person name="Ren Q."/>
            <person name="Restrepo S."/>
            <person name="Roy S."/>
            <person name="Sadanandom A."/>
            <person name="Savidor A."/>
            <person name="Schornack S."/>
            <person name="Schwartz D.C."/>
            <person name="Schumann U.D."/>
            <person name="Schwessinger B."/>
            <person name="Seyer L."/>
            <person name="Sharpe T."/>
            <person name="Silvar C."/>
            <person name="Song J."/>
            <person name="Studholme D.J."/>
            <person name="Sykes S."/>
            <person name="Thines M."/>
            <person name="van de Vondervoort P.J."/>
            <person name="Phuntumart V."/>
            <person name="Wawra S."/>
            <person name="Weide R."/>
            <person name="Win J."/>
            <person name="Young C."/>
            <person name="Zhou S."/>
            <person name="Fry W."/>
            <person name="Meyers B.C."/>
            <person name="van West P."/>
            <person name="Ristaino J."/>
            <person name="Govers F."/>
            <person name="Birch P.R."/>
            <person name="Whisson S.C."/>
            <person name="Judelson H.S."/>
            <person name="Nusbaum C."/>
        </authorList>
    </citation>
    <scope>NUCLEOTIDE SEQUENCE [LARGE SCALE GENOMIC DNA]</scope>
    <source>
        <strain evidence="2">T30-4</strain>
    </source>
</reference>
<organism evidence="1 2">
    <name type="scientific">Phytophthora infestans (strain T30-4)</name>
    <name type="common">Potato late blight agent</name>
    <dbReference type="NCBI Taxonomy" id="403677"/>
    <lineage>
        <taxon>Eukaryota</taxon>
        <taxon>Sar</taxon>
        <taxon>Stramenopiles</taxon>
        <taxon>Oomycota</taxon>
        <taxon>Peronosporomycetes</taxon>
        <taxon>Peronosporales</taxon>
        <taxon>Peronosporaceae</taxon>
        <taxon>Phytophthora</taxon>
    </lineage>
</organism>
<dbReference type="RefSeq" id="XP_002897978.1">
    <property type="nucleotide sequence ID" value="XM_002897932.1"/>
</dbReference>
<evidence type="ECO:0000313" key="2">
    <source>
        <dbReference type="Proteomes" id="UP000006643"/>
    </source>
</evidence>
<name>D0NSD0_PHYIT</name>
<dbReference type="AlphaFoldDB" id="D0NSD0"/>